<sequence>MSNADVGRRTLKRLPWTAEHDAQLSELYKTKPITAIAQAMGRTSGSIFNRVQKLGLKRSDEYKQLSGCGRFKKGGAPWNAGMKGWNAGGKSKDTQFKPGNVSSTWRPIGAERVSKDGILYRKVADTRNKKVDWRPVHELIWEEHHGPIPEGNFVIFIDRNRSNFAIENLLAVLRSTGQRNRGRRYGPEYRQQSPWVGSMKNKKVENERRDRIS</sequence>
<proteinExistence type="predicted"/>
<keyword evidence="3" id="KW-0255">Endonuclease</keyword>
<name>A0ABZ2RAA9_ECTME</name>
<keyword evidence="3" id="KW-0540">Nuclease</keyword>
<evidence type="ECO:0000313" key="3">
    <source>
        <dbReference type="EMBL" id="WXL23953.1"/>
    </source>
</evidence>
<dbReference type="InterPro" id="IPR003615">
    <property type="entry name" value="HNH_nuc"/>
</dbReference>
<evidence type="ECO:0000313" key="4">
    <source>
        <dbReference type="Proteomes" id="UP001476583"/>
    </source>
</evidence>
<dbReference type="Proteomes" id="UP001476583">
    <property type="component" value="Chromosome"/>
</dbReference>
<keyword evidence="3" id="KW-0378">Hydrolase</keyword>
<dbReference type="Pfam" id="PF13392">
    <property type="entry name" value="HNH_3"/>
    <property type="match status" value="1"/>
</dbReference>
<dbReference type="Gene3D" id="3.90.75.20">
    <property type="match status" value="1"/>
</dbReference>
<organism evidence="3 4">
    <name type="scientific">Ectopseudomonas mendocina</name>
    <name type="common">Pseudomonas mendocina</name>
    <dbReference type="NCBI Taxonomy" id="300"/>
    <lineage>
        <taxon>Bacteria</taxon>
        <taxon>Pseudomonadati</taxon>
        <taxon>Pseudomonadota</taxon>
        <taxon>Gammaproteobacteria</taxon>
        <taxon>Pseudomonadales</taxon>
        <taxon>Pseudomonadaceae</taxon>
        <taxon>Ectopseudomonas</taxon>
    </lineage>
</organism>
<gene>
    <name evidence="3" type="ORF">WG219_11360</name>
</gene>
<protein>
    <submittedName>
        <fullName evidence="3">HNH endonuclease</fullName>
    </submittedName>
</protein>
<accession>A0ABZ2RAA9</accession>
<dbReference type="SUPFAM" id="SSF54060">
    <property type="entry name" value="His-Me finger endonucleases"/>
    <property type="match status" value="1"/>
</dbReference>
<evidence type="ECO:0000256" key="1">
    <source>
        <dbReference type="SAM" id="MobiDB-lite"/>
    </source>
</evidence>
<feature type="domain" description="HNH nuclease" evidence="2">
    <location>
        <begin position="135"/>
        <end position="173"/>
    </location>
</feature>
<evidence type="ECO:0000259" key="2">
    <source>
        <dbReference type="Pfam" id="PF13392"/>
    </source>
</evidence>
<feature type="compositionally biased region" description="Basic and acidic residues" evidence="1">
    <location>
        <begin position="202"/>
        <end position="213"/>
    </location>
</feature>
<dbReference type="InterPro" id="IPR044925">
    <property type="entry name" value="His-Me_finger_sf"/>
</dbReference>
<dbReference type="EMBL" id="CP148074">
    <property type="protein sequence ID" value="WXL23953.1"/>
    <property type="molecule type" value="Genomic_DNA"/>
</dbReference>
<keyword evidence="4" id="KW-1185">Reference proteome</keyword>
<dbReference type="GO" id="GO:0004519">
    <property type="term" value="F:endonuclease activity"/>
    <property type="evidence" value="ECO:0007669"/>
    <property type="project" value="UniProtKB-KW"/>
</dbReference>
<reference evidence="3 4" key="1">
    <citation type="submission" date="2024-03" db="EMBL/GenBank/DDBJ databases">
        <title>Complete genome of BD2.</title>
        <authorList>
            <person name="Cao G."/>
        </authorList>
    </citation>
    <scope>NUCLEOTIDE SEQUENCE [LARGE SCALE GENOMIC DNA]</scope>
    <source>
        <strain evidence="3 4">BD2</strain>
    </source>
</reference>
<feature type="region of interest" description="Disordered" evidence="1">
    <location>
        <begin position="180"/>
        <end position="213"/>
    </location>
</feature>